<dbReference type="RefSeq" id="YP_009295731.1">
    <property type="nucleotide sequence ID" value="NC_031167.1"/>
</dbReference>
<dbReference type="EMBL" id="KX525588">
    <property type="protein sequence ID" value="AOL58215.1"/>
    <property type="molecule type" value="Genomic_DNA"/>
</dbReference>
<dbReference type="InterPro" id="IPR028978">
    <property type="entry name" value="Chorismate_lyase_/UTRA_dom_sf"/>
</dbReference>
<geneLocation type="plastid" evidence="1"/>
<name>A0A342RZR9_9FLOR</name>
<accession>A0A342RZR9</accession>
<dbReference type="Gene3D" id="3.40.1410.10">
    <property type="entry name" value="Chorismate lyase-like"/>
    <property type="match status" value="1"/>
</dbReference>
<dbReference type="SUPFAM" id="SSF64288">
    <property type="entry name" value="Chorismate lyase-like"/>
    <property type="match status" value="1"/>
</dbReference>
<proteinExistence type="predicted"/>
<dbReference type="InterPro" id="IPR002800">
    <property type="entry name" value="Rv2949c-like"/>
</dbReference>
<protein>
    <submittedName>
        <fullName evidence="1">Conserved hypothetical plastid protein</fullName>
    </submittedName>
</protein>
<evidence type="ECO:0000313" key="1">
    <source>
        <dbReference type="EMBL" id="AOL58215.1"/>
    </source>
</evidence>
<dbReference type="AlphaFoldDB" id="A0A342RZR9"/>
<organism evidence="1">
    <name type="scientific">Mastocarpus papillatus</name>
    <dbReference type="NCBI Taxonomy" id="31436"/>
    <lineage>
        <taxon>Eukaryota</taxon>
        <taxon>Rhodophyta</taxon>
        <taxon>Florideophyceae</taxon>
        <taxon>Rhodymeniophycidae</taxon>
        <taxon>Gigartinales</taxon>
        <taxon>Phyllophoraceae</taxon>
        <taxon>Mastocarpus</taxon>
    </lineage>
</organism>
<gene>
    <name evidence="1" type="primary">ycf21</name>
</gene>
<dbReference type="GeneID" id="29072198"/>
<dbReference type="Pfam" id="PF01947">
    <property type="entry name" value="Rv2949c-like"/>
    <property type="match status" value="1"/>
</dbReference>
<sequence length="184" mass="21876">MNLDFKHLFNKILCLPTNSTKYTFQPLIPIEWQLILISDGSFTQNLNSLKGKRIQIEVLSSSSNSKIEKKNIIREVWIKDNQENKLAFAQSLWPNNNIKGKNYNYIKLPQYQAIGQSLIELKIDTYKDIHEIYYGYCTYLENNFNYNGPIWGRKYTIYKNRQRFVTIQEIFSPQIINFFNLKTQ</sequence>
<keyword evidence="1" id="KW-0934">Plastid</keyword>
<reference evidence="1" key="1">
    <citation type="journal article" date="2016" name="Mitochondrial DNA Part B Resour">
        <title>Organellar genome analysis of the heteromorphic red alga Mastocarpus papillatus (Phyllophoraceae, Rhodophyta).</title>
        <authorList>
            <person name="Hughey J.R."/>
            <person name="Mumford T.F."/>
            <person name="Navarrete-Fernandez T.M."/>
            <person name="Huber S.R."/>
            <person name="Freese J.M."/>
            <person name="Murray E.M.C."/>
            <person name="Sissini M.N."/>
            <person name="Gentilhomme A."/>
        </authorList>
    </citation>
    <scope>NUCLEOTIDE SEQUENCE</scope>
</reference>